<evidence type="ECO:0000259" key="1">
    <source>
        <dbReference type="PROSITE" id="PS50206"/>
    </source>
</evidence>
<dbReference type="PROSITE" id="PS50206">
    <property type="entry name" value="RHODANESE_3"/>
    <property type="match status" value="1"/>
</dbReference>
<dbReference type="GO" id="GO:0090333">
    <property type="term" value="P:regulation of stomatal closure"/>
    <property type="evidence" value="ECO:0007669"/>
    <property type="project" value="InterPro"/>
</dbReference>
<dbReference type="EMBL" id="BEGY01000015">
    <property type="protein sequence ID" value="GAX76047.1"/>
    <property type="molecule type" value="Genomic_DNA"/>
</dbReference>
<dbReference type="PANTHER" id="PTHR34209">
    <property type="entry name" value="RHODANESE/CELL CYCLE CONTROL PHOSPHATASE SUPERFAMILY PROTEIN"/>
    <property type="match status" value="1"/>
</dbReference>
<dbReference type="OrthoDB" id="2015023at2759"/>
<dbReference type="STRING" id="1157962.A0A250WYY0"/>
<reference evidence="2 3" key="1">
    <citation type="submission" date="2017-08" db="EMBL/GenBank/DDBJ databases">
        <title>Acidophilic green algal genome provides insights into adaptation to an acidic environment.</title>
        <authorList>
            <person name="Hirooka S."/>
            <person name="Hirose Y."/>
            <person name="Kanesaki Y."/>
            <person name="Higuchi S."/>
            <person name="Fujiwara T."/>
            <person name="Onuma R."/>
            <person name="Era A."/>
            <person name="Ohbayashi R."/>
            <person name="Uzuka A."/>
            <person name="Nozaki H."/>
            <person name="Yoshikawa H."/>
            <person name="Miyagishima S.Y."/>
        </authorList>
    </citation>
    <scope>NUCLEOTIDE SEQUENCE [LARGE SCALE GENOMIC DNA]</scope>
    <source>
        <strain evidence="2 3">NIES-2499</strain>
    </source>
</reference>
<dbReference type="SUPFAM" id="SSF52821">
    <property type="entry name" value="Rhodanese/Cell cycle control phosphatase"/>
    <property type="match status" value="1"/>
</dbReference>
<dbReference type="AlphaFoldDB" id="A0A250WYY0"/>
<accession>A0A250WYY0</accession>
<dbReference type="GO" id="GO:0009704">
    <property type="term" value="P:de-etiolation"/>
    <property type="evidence" value="ECO:0007669"/>
    <property type="project" value="InterPro"/>
</dbReference>
<gene>
    <name evidence="2" type="ORF">CEUSTIGMA_g3490.t1</name>
</gene>
<dbReference type="CDD" id="cd00158">
    <property type="entry name" value="RHOD"/>
    <property type="match status" value="1"/>
</dbReference>
<dbReference type="PANTHER" id="PTHR34209:SF1">
    <property type="entry name" value="CALCIUM SENSING RECEPTOR, CHLOROPLASTIC"/>
    <property type="match status" value="1"/>
</dbReference>
<keyword evidence="3" id="KW-1185">Reference proteome</keyword>
<comment type="caution">
    <text evidence="2">The sequence shown here is derived from an EMBL/GenBank/DDBJ whole genome shotgun (WGS) entry which is preliminary data.</text>
</comment>
<dbReference type="InterPro" id="IPR044690">
    <property type="entry name" value="CAS_plant"/>
</dbReference>
<dbReference type="GO" id="GO:0071277">
    <property type="term" value="P:cellular response to calcium ion"/>
    <property type="evidence" value="ECO:0007669"/>
    <property type="project" value="InterPro"/>
</dbReference>
<organism evidence="2 3">
    <name type="scientific">Chlamydomonas eustigma</name>
    <dbReference type="NCBI Taxonomy" id="1157962"/>
    <lineage>
        <taxon>Eukaryota</taxon>
        <taxon>Viridiplantae</taxon>
        <taxon>Chlorophyta</taxon>
        <taxon>core chlorophytes</taxon>
        <taxon>Chlorophyceae</taxon>
        <taxon>CS clade</taxon>
        <taxon>Chlamydomonadales</taxon>
        <taxon>Chlamydomonadaceae</taxon>
        <taxon>Chlamydomonas</taxon>
    </lineage>
</organism>
<evidence type="ECO:0000313" key="3">
    <source>
        <dbReference type="Proteomes" id="UP000232323"/>
    </source>
</evidence>
<proteinExistence type="predicted"/>
<name>A0A250WYY0_9CHLO</name>
<dbReference type="Gene3D" id="3.40.250.10">
    <property type="entry name" value="Rhodanese-like domain"/>
    <property type="match status" value="1"/>
</dbReference>
<dbReference type="InterPro" id="IPR001763">
    <property type="entry name" value="Rhodanese-like_dom"/>
</dbReference>
<evidence type="ECO:0000313" key="2">
    <source>
        <dbReference type="EMBL" id="GAX76047.1"/>
    </source>
</evidence>
<feature type="domain" description="Rhodanese" evidence="1">
    <location>
        <begin position="25"/>
        <end position="78"/>
    </location>
</feature>
<protein>
    <recommendedName>
        <fullName evidence="1">Rhodanese domain-containing protein</fullName>
    </recommendedName>
</protein>
<dbReference type="InterPro" id="IPR036873">
    <property type="entry name" value="Rhodanese-like_dom_sf"/>
</dbReference>
<dbReference type="Proteomes" id="UP000232323">
    <property type="component" value="Unassembled WGS sequence"/>
</dbReference>
<sequence>MPPQKLRSALRDPNGLEATVTALQISALKRVNGGTKIILLDRFGSDARAVAKELSRKGFGKVFTVQGGFDGRNGWVQSKLQIKPVAASSPAFMAFPLGTTRSGTRKALPAPKA</sequence>